<evidence type="ECO:0000256" key="3">
    <source>
        <dbReference type="ARBA" id="ARBA00022475"/>
    </source>
</evidence>
<feature type="transmembrane region" description="Helical" evidence="7">
    <location>
        <begin position="299"/>
        <end position="321"/>
    </location>
</feature>
<comment type="caution">
    <text evidence="10">The sequence shown here is derived from an EMBL/GenBank/DDBJ whole genome shotgun (WGS) entry which is preliminary data.</text>
</comment>
<keyword evidence="6 7" id="KW-0472">Membrane</keyword>
<feature type="domain" description="ABC3 transporter permease C-terminal" evidence="8">
    <location>
        <begin position="302"/>
        <end position="419"/>
    </location>
</feature>
<dbReference type="InterPro" id="IPR051447">
    <property type="entry name" value="Lipoprotein-release_system"/>
</dbReference>
<dbReference type="Pfam" id="PF02687">
    <property type="entry name" value="FtsX"/>
    <property type="match status" value="1"/>
</dbReference>
<evidence type="ECO:0000256" key="2">
    <source>
        <dbReference type="ARBA" id="ARBA00005236"/>
    </source>
</evidence>
<dbReference type="InterPro" id="IPR003838">
    <property type="entry name" value="ABC3_permease_C"/>
</dbReference>
<dbReference type="Pfam" id="PF12704">
    <property type="entry name" value="MacB_PCD"/>
    <property type="match status" value="1"/>
</dbReference>
<evidence type="ECO:0000256" key="1">
    <source>
        <dbReference type="ARBA" id="ARBA00004651"/>
    </source>
</evidence>
<evidence type="ECO:0000313" key="11">
    <source>
        <dbReference type="Proteomes" id="UP000252357"/>
    </source>
</evidence>
<organism evidence="10 11">
    <name type="scientific">Parvibium lacunae</name>
    <dbReference type="NCBI Taxonomy" id="1888893"/>
    <lineage>
        <taxon>Bacteria</taxon>
        <taxon>Pseudomonadati</taxon>
        <taxon>Pseudomonadota</taxon>
        <taxon>Betaproteobacteria</taxon>
        <taxon>Burkholderiales</taxon>
        <taxon>Alcaligenaceae</taxon>
        <taxon>Parvibium</taxon>
    </lineage>
</organism>
<evidence type="ECO:0000256" key="6">
    <source>
        <dbReference type="ARBA" id="ARBA00023136"/>
    </source>
</evidence>
<dbReference type="PANTHER" id="PTHR30489:SF0">
    <property type="entry name" value="LIPOPROTEIN-RELEASING SYSTEM TRANSMEMBRANE PROTEIN LOLE"/>
    <property type="match status" value="1"/>
</dbReference>
<dbReference type="InterPro" id="IPR025857">
    <property type="entry name" value="MacB_PCD"/>
</dbReference>
<keyword evidence="5 7" id="KW-1133">Transmembrane helix</keyword>
<comment type="subcellular location">
    <subcellularLocation>
        <location evidence="1">Cell membrane</location>
        <topology evidence="1">Multi-pass membrane protein</topology>
    </subcellularLocation>
</comment>
<keyword evidence="3" id="KW-1003">Cell membrane</keyword>
<evidence type="ECO:0000313" key="10">
    <source>
        <dbReference type="EMBL" id="RCS57084.1"/>
    </source>
</evidence>
<dbReference type="GO" id="GO:0044874">
    <property type="term" value="P:lipoprotein localization to outer membrane"/>
    <property type="evidence" value="ECO:0007669"/>
    <property type="project" value="TreeGrafter"/>
</dbReference>
<evidence type="ECO:0000259" key="8">
    <source>
        <dbReference type="Pfam" id="PF02687"/>
    </source>
</evidence>
<dbReference type="OrthoDB" id="9770036at2"/>
<keyword evidence="11" id="KW-1185">Reference proteome</keyword>
<accession>A0A368L185</accession>
<sequence length="425" mass="45940">MNWHLPFAWLVAIRFLREGRMQTWLILAGVTGGVAVIIFLTQLINQLQATIIDRVLGSQAHIVIRPAEDLTRRGLLDTNPESSPAADAIPGPDAVSAVVQPRAQRLRSVDQWEKIAQLAARSPGVVAVSPVVSGPGFAIRGGASKSIALLGVQPEHYTRVVKMTSYMVRGQFQLSGTETIIGTELAKDLGVSVGDKIRILTATGFEARRDDTLTIVGLFDMGNKDLNRRWVFTTLKVAQNLLDLPGGVSNLDLTVSDLFSANTIAMRLQAQTGLTVESWMQTNSGLLNALFNQSVSNNLIRTFVILIVALGISSVLVVSVVQKQKEIGILRAMGAPRDRIMLIFLLQGGIVGLFGSLLGSALSYSLLWLFSHIYRSPDGSALFNPRLDPKLVLLAWLIAVLVGVCAAALPARRAARMDPVQAIRA</sequence>
<feature type="transmembrane region" description="Helical" evidence="7">
    <location>
        <begin position="342"/>
        <end position="371"/>
    </location>
</feature>
<evidence type="ECO:0000256" key="4">
    <source>
        <dbReference type="ARBA" id="ARBA00022692"/>
    </source>
</evidence>
<dbReference type="RefSeq" id="WP_114403226.1">
    <property type="nucleotide sequence ID" value="NZ_QPGB01000004.1"/>
</dbReference>
<dbReference type="AlphaFoldDB" id="A0A368L185"/>
<dbReference type="PANTHER" id="PTHR30489">
    <property type="entry name" value="LIPOPROTEIN-RELEASING SYSTEM TRANSMEMBRANE PROTEIN LOLE"/>
    <property type="match status" value="1"/>
</dbReference>
<feature type="transmembrane region" description="Helical" evidence="7">
    <location>
        <begin position="391"/>
        <end position="409"/>
    </location>
</feature>
<reference evidence="10 11" key="1">
    <citation type="journal article" date="2018" name="Int. J. Syst. Evol. Microbiol.">
        <title>Parvibium lacunae gen. nov., sp. nov., a new member of the family Alcaligenaceae isolated from a freshwater pond.</title>
        <authorList>
            <person name="Chen W.M."/>
            <person name="Xie P.B."/>
            <person name="Hsu M.Y."/>
            <person name="Sheu S.Y."/>
        </authorList>
    </citation>
    <scope>NUCLEOTIDE SEQUENCE [LARGE SCALE GENOMIC DNA]</scope>
    <source>
        <strain evidence="10 11">KMB9</strain>
    </source>
</reference>
<evidence type="ECO:0000256" key="7">
    <source>
        <dbReference type="SAM" id="Phobius"/>
    </source>
</evidence>
<feature type="domain" description="MacB-like periplasmic core" evidence="9">
    <location>
        <begin position="23"/>
        <end position="269"/>
    </location>
</feature>
<evidence type="ECO:0000256" key="5">
    <source>
        <dbReference type="ARBA" id="ARBA00022989"/>
    </source>
</evidence>
<keyword evidence="4 7" id="KW-0812">Transmembrane</keyword>
<feature type="transmembrane region" description="Helical" evidence="7">
    <location>
        <begin position="24"/>
        <end position="44"/>
    </location>
</feature>
<name>A0A368L185_9BURK</name>
<dbReference type="GO" id="GO:0098797">
    <property type="term" value="C:plasma membrane protein complex"/>
    <property type="evidence" value="ECO:0007669"/>
    <property type="project" value="TreeGrafter"/>
</dbReference>
<dbReference type="EMBL" id="QPGB01000004">
    <property type="protein sequence ID" value="RCS57084.1"/>
    <property type="molecule type" value="Genomic_DNA"/>
</dbReference>
<gene>
    <name evidence="10" type="ORF">DU000_09780</name>
</gene>
<dbReference type="Proteomes" id="UP000252357">
    <property type="component" value="Unassembled WGS sequence"/>
</dbReference>
<proteinExistence type="inferred from homology"/>
<protein>
    <submittedName>
        <fullName evidence="10">ABC transporter permease</fullName>
    </submittedName>
</protein>
<comment type="similarity">
    <text evidence="2">Belongs to the ABC-4 integral membrane protein family. LolC/E subfamily.</text>
</comment>
<evidence type="ECO:0000259" key="9">
    <source>
        <dbReference type="Pfam" id="PF12704"/>
    </source>
</evidence>